<dbReference type="SFLD" id="SFLDG01094">
    <property type="entry name" value="Uncharacterised_Radical_SAM_Su"/>
    <property type="match status" value="1"/>
</dbReference>
<accession>A0A1H5WUL4</accession>
<dbReference type="InterPro" id="IPR012840">
    <property type="entry name" value="NrdG2"/>
</dbReference>
<keyword evidence="7" id="KW-0456">Lyase</keyword>
<dbReference type="InterPro" id="IPR058240">
    <property type="entry name" value="rSAM_sf"/>
</dbReference>
<dbReference type="GO" id="GO:0016829">
    <property type="term" value="F:lyase activity"/>
    <property type="evidence" value="ECO:0007669"/>
    <property type="project" value="UniProtKB-KW"/>
</dbReference>
<gene>
    <name evidence="7" type="ORF">SAMN04488130_10560</name>
</gene>
<keyword evidence="5" id="KW-0411">Iron-sulfur</keyword>
<protein>
    <submittedName>
        <fullName evidence="7">Pyruvate formate lyase activating enzyme</fullName>
    </submittedName>
</protein>
<dbReference type="InterPro" id="IPR013785">
    <property type="entry name" value="Aldolase_TIM"/>
</dbReference>
<evidence type="ECO:0000256" key="1">
    <source>
        <dbReference type="ARBA" id="ARBA00001966"/>
    </source>
</evidence>
<dbReference type="SFLD" id="SFLDG01067">
    <property type="entry name" value="SPASM/twitch_domain_containing"/>
    <property type="match status" value="1"/>
</dbReference>
<dbReference type="Gene3D" id="3.20.20.70">
    <property type="entry name" value="Aldolase class I"/>
    <property type="match status" value="1"/>
</dbReference>
<keyword evidence="7" id="KW-0670">Pyruvate</keyword>
<sequence length="242" mass="27824">MEKKENTNSELISVKENVSKPIYSITPFTLLDYAHKSACILWFAGCNMRCLYCYNPEIVLGKGTISFEKVLTFLHSRKNLLDAVVFSGGECLLHKNSIQLITEVKKMGFLVKIDTNGSRPEVLQQLLENQLIDYVALDFKAMPIHFEKITQSNLFLPFEKSLHLLLESGLPFEVRTTVHSDLIDTNHMQAMIRYLEQQNYQGNYYIQHFVNGANTLKKLGYSVRELEKENLSSARIKVHFRG</sequence>
<dbReference type="PROSITE" id="PS51918">
    <property type="entry name" value="RADICAL_SAM"/>
    <property type="match status" value="1"/>
</dbReference>
<dbReference type="GO" id="GO:0051536">
    <property type="term" value="F:iron-sulfur cluster binding"/>
    <property type="evidence" value="ECO:0007669"/>
    <property type="project" value="UniProtKB-KW"/>
</dbReference>
<dbReference type="SFLD" id="SFLDS00029">
    <property type="entry name" value="Radical_SAM"/>
    <property type="match status" value="1"/>
</dbReference>
<evidence type="ECO:0000256" key="5">
    <source>
        <dbReference type="ARBA" id="ARBA00023014"/>
    </source>
</evidence>
<dbReference type="PANTHER" id="PTHR11228">
    <property type="entry name" value="RADICAL SAM DOMAIN PROTEIN"/>
    <property type="match status" value="1"/>
</dbReference>
<keyword evidence="8" id="KW-1185">Reference proteome</keyword>
<dbReference type="GO" id="GO:0046872">
    <property type="term" value="F:metal ion binding"/>
    <property type="evidence" value="ECO:0007669"/>
    <property type="project" value="UniProtKB-KW"/>
</dbReference>
<dbReference type="NCBIfam" id="TIGR02495">
    <property type="entry name" value="NrdG2"/>
    <property type="match status" value="1"/>
</dbReference>
<dbReference type="Pfam" id="PF04055">
    <property type="entry name" value="Radical_SAM"/>
    <property type="match status" value="1"/>
</dbReference>
<reference evidence="8" key="1">
    <citation type="submission" date="2016-10" db="EMBL/GenBank/DDBJ databases">
        <authorList>
            <person name="Varghese N."/>
            <person name="Submissions S."/>
        </authorList>
    </citation>
    <scope>NUCLEOTIDE SEQUENCE [LARGE SCALE GENOMIC DNA]</scope>
    <source>
        <strain evidence="8">CGMCC 1.9230</strain>
    </source>
</reference>
<comment type="cofactor">
    <cofactor evidence="1">
        <name>[4Fe-4S] cluster</name>
        <dbReference type="ChEBI" id="CHEBI:49883"/>
    </cofactor>
</comment>
<dbReference type="RefSeq" id="WP_244175212.1">
    <property type="nucleotide sequence ID" value="NZ_FNVP01000005.1"/>
</dbReference>
<dbReference type="CDD" id="cd01335">
    <property type="entry name" value="Radical_SAM"/>
    <property type="match status" value="1"/>
</dbReference>
<feature type="domain" description="Radical SAM core" evidence="6">
    <location>
        <begin position="32"/>
        <end position="242"/>
    </location>
</feature>
<keyword evidence="3" id="KW-0479">Metal-binding</keyword>
<dbReference type="Proteomes" id="UP000236737">
    <property type="component" value="Unassembled WGS sequence"/>
</dbReference>
<name>A0A1H5WUL4_9FLAO</name>
<evidence type="ECO:0000256" key="2">
    <source>
        <dbReference type="ARBA" id="ARBA00022691"/>
    </source>
</evidence>
<keyword evidence="4" id="KW-0408">Iron</keyword>
<keyword evidence="2" id="KW-0949">S-adenosyl-L-methionine</keyword>
<dbReference type="AlphaFoldDB" id="A0A1H5WUL4"/>
<dbReference type="PANTHER" id="PTHR11228:SF27">
    <property type="entry name" value="GLYCYL-RADICAL ENZYME ACTIVATING ENZYME MJ1227-RELATED"/>
    <property type="match status" value="1"/>
</dbReference>
<dbReference type="InterPro" id="IPR007197">
    <property type="entry name" value="rSAM"/>
</dbReference>
<organism evidence="7 8">
    <name type="scientific">Flavobacterium urumqiense</name>
    <dbReference type="NCBI Taxonomy" id="935224"/>
    <lineage>
        <taxon>Bacteria</taxon>
        <taxon>Pseudomonadati</taxon>
        <taxon>Bacteroidota</taxon>
        <taxon>Flavobacteriia</taxon>
        <taxon>Flavobacteriales</taxon>
        <taxon>Flavobacteriaceae</taxon>
        <taxon>Flavobacterium</taxon>
    </lineage>
</organism>
<evidence type="ECO:0000256" key="3">
    <source>
        <dbReference type="ARBA" id="ARBA00022723"/>
    </source>
</evidence>
<proteinExistence type="predicted"/>
<evidence type="ECO:0000256" key="4">
    <source>
        <dbReference type="ARBA" id="ARBA00023004"/>
    </source>
</evidence>
<dbReference type="SUPFAM" id="SSF102114">
    <property type="entry name" value="Radical SAM enzymes"/>
    <property type="match status" value="1"/>
</dbReference>
<dbReference type="InterPro" id="IPR050377">
    <property type="entry name" value="Radical_SAM_PqqE_MftC-like"/>
</dbReference>
<evidence type="ECO:0000313" key="8">
    <source>
        <dbReference type="Proteomes" id="UP000236737"/>
    </source>
</evidence>
<evidence type="ECO:0000259" key="6">
    <source>
        <dbReference type="PROSITE" id="PS51918"/>
    </source>
</evidence>
<evidence type="ECO:0000313" key="7">
    <source>
        <dbReference type="EMBL" id="SEG03151.1"/>
    </source>
</evidence>
<dbReference type="EMBL" id="FNVP01000005">
    <property type="protein sequence ID" value="SEG03151.1"/>
    <property type="molecule type" value="Genomic_DNA"/>
</dbReference>